<protein>
    <recommendedName>
        <fullName evidence="3">PepSY domain-containing protein</fullName>
    </recommendedName>
</protein>
<gene>
    <name evidence="1" type="ORF">FYJ78_06245</name>
</gene>
<proteinExistence type="predicted"/>
<evidence type="ECO:0000313" key="1">
    <source>
        <dbReference type="EMBL" id="MSV24787.1"/>
    </source>
</evidence>
<sequence>MKKNEVLRPIAMIALMFSLLLGLTVVSFSRPAVLDDVTAAGYAQRYVPRDSVLNGVADEGSDYVATFSREDAGMDITYKLTVNKASQEITNVRMEVNDGGNIVVSNTDSNVSR</sequence>
<evidence type="ECO:0008006" key="3">
    <source>
        <dbReference type="Google" id="ProtNLM"/>
    </source>
</evidence>
<comment type="caution">
    <text evidence="1">The sequence shown here is derived from an EMBL/GenBank/DDBJ whole genome shotgun (WGS) entry which is preliminary data.</text>
</comment>
<accession>A0A6I2UU99</accession>
<dbReference type="AlphaFoldDB" id="A0A6I2UU99"/>
<keyword evidence="2" id="KW-1185">Reference proteome</keyword>
<dbReference type="EMBL" id="VUNL01000005">
    <property type="protein sequence ID" value="MSV24787.1"/>
    <property type="molecule type" value="Genomic_DNA"/>
</dbReference>
<dbReference type="RefSeq" id="WP_154620539.1">
    <property type="nucleotide sequence ID" value="NZ_VUNL01000005.1"/>
</dbReference>
<dbReference type="Proteomes" id="UP000430222">
    <property type="component" value="Unassembled WGS sequence"/>
</dbReference>
<name>A0A6I2UU99_9FIRM</name>
<evidence type="ECO:0000313" key="2">
    <source>
        <dbReference type="Proteomes" id="UP000430222"/>
    </source>
</evidence>
<reference evidence="1 2" key="1">
    <citation type="submission" date="2019-08" db="EMBL/GenBank/DDBJ databases">
        <title>In-depth cultivation of the pig gut microbiome towards novel bacterial diversity and tailored functional studies.</title>
        <authorList>
            <person name="Wylensek D."/>
            <person name="Hitch T.C.A."/>
            <person name="Clavel T."/>
        </authorList>
    </citation>
    <scope>NUCLEOTIDE SEQUENCE [LARGE SCALE GENOMIC DNA]</scope>
    <source>
        <strain evidence="2">WCA-380-WT-3B3</strain>
    </source>
</reference>
<organism evidence="1 2">
    <name type="scientific">Selenomonas montiformis</name>
    <dbReference type="NCBI Taxonomy" id="2652285"/>
    <lineage>
        <taxon>Bacteria</taxon>
        <taxon>Bacillati</taxon>
        <taxon>Bacillota</taxon>
        <taxon>Negativicutes</taxon>
        <taxon>Selenomonadales</taxon>
        <taxon>Selenomonadaceae</taxon>
        <taxon>Selenomonas</taxon>
    </lineage>
</organism>